<dbReference type="FunFam" id="3.40.850.10:FF:000052">
    <property type="entry name" value="Kinesin-like protein KIN-12F"/>
    <property type="match status" value="1"/>
</dbReference>
<feature type="region of interest" description="Disordered" evidence="9">
    <location>
        <begin position="1"/>
        <end position="98"/>
    </location>
</feature>
<feature type="coiled-coil region" evidence="8">
    <location>
        <begin position="440"/>
        <end position="467"/>
    </location>
</feature>
<evidence type="ECO:0000256" key="9">
    <source>
        <dbReference type="SAM" id="MobiDB-lite"/>
    </source>
</evidence>
<feature type="domain" description="Kinesin motor" evidence="10">
    <location>
        <begin position="99"/>
        <end position="433"/>
    </location>
</feature>
<keyword evidence="1" id="KW-0493">Microtubule</keyword>
<reference evidence="11 12" key="1">
    <citation type="submission" date="2024-04" db="EMBL/GenBank/DDBJ databases">
        <title>The reference genome of an endangered Asteraceae, Deinandra increscens subsp. villosa, native to the Central Coast of California.</title>
        <authorList>
            <person name="Guilliams M."/>
            <person name="Hasenstab-Lehman K."/>
            <person name="Meyer R."/>
            <person name="Mcevoy S."/>
        </authorList>
    </citation>
    <scope>NUCLEOTIDE SEQUENCE [LARGE SCALE GENOMIC DNA]</scope>
    <source>
        <tissue evidence="11">Leaf</tissue>
    </source>
</reference>
<dbReference type="SUPFAM" id="SSF52540">
    <property type="entry name" value="P-loop containing nucleoside triphosphate hydrolases"/>
    <property type="match status" value="1"/>
</dbReference>
<proteinExistence type="inferred from homology"/>
<comment type="similarity">
    <text evidence="6">Belongs to the TRAFAC class myosin-kinesin ATPase superfamily. Kinesin family. KIN-12 subfamily.</text>
</comment>
<evidence type="ECO:0000256" key="3">
    <source>
        <dbReference type="ARBA" id="ARBA00022840"/>
    </source>
</evidence>
<dbReference type="Proteomes" id="UP001408789">
    <property type="component" value="Unassembled WGS sequence"/>
</dbReference>
<dbReference type="GO" id="GO:0009524">
    <property type="term" value="C:phragmoplast"/>
    <property type="evidence" value="ECO:0007669"/>
    <property type="project" value="UniProtKB-ARBA"/>
</dbReference>
<comment type="caution">
    <text evidence="11">The sequence shown here is derived from an EMBL/GenBank/DDBJ whole genome shotgun (WGS) entry which is preliminary data.</text>
</comment>
<name>A0AAP0GPT7_9ASTR</name>
<evidence type="ECO:0000259" key="10">
    <source>
        <dbReference type="PROSITE" id="PS50067"/>
    </source>
</evidence>
<feature type="compositionally biased region" description="Pro residues" evidence="9">
    <location>
        <begin position="44"/>
        <end position="57"/>
    </location>
</feature>
<evidence type="ECO:0000256" key="2">
    <source>
        <dbReference type="ARBA" id="ARBA00022741"/>
    </source>
</evidence>
<dbReference type="GO" id="GO:0005524">
    <property type="term" value="F:ATP binding"/>
    <property type="evidence" value="ECO:0007669"/>
    <property type="project" value="UniProtKB-UniRule"/>
</dbReference>
<dbReference type="InterPro" id="IPR036961">
    <property type="entry name" value="Kinesin_motor_dom_sf"/>
</dbReference>
<feature type="compositionally biased region" description="Low complexity" evidence="9">
    <location>
        <begin position="17"/>
        <end position="26"/>
    </location>
</feature>
<dbReference type="AlphaFoldDB" id="A0AAP0GPT7"/>
<keyword evidence="4 8" id="KW-0175">Coiled coil</keyword>
<dbReference type="GO" id="GO:0007018">
    <property type="term" value="P:microtubule-based movement"/>
    <property type="evidence" value="ECO:0007669"/>
    <property type="project" value="InterPro"/>
</dbReference>
<protein>
    <recommendedName>
        <fullName evidence="10">Kinesin motor domain-containing protein</fullName>
    </recommendedName>
</protein>
<evidence type="ECO:0000256" key="6">
    <source>
        <dbReference type="ARBA" id="ARBA00034488"/>
    </source>
</evidence>
<dbReference type="GO" id="GO:0080175">
    <property type="term" value="P:phragmoplast microtubule organization"/>
    <property type="evidence" value="ECO:0007669"/>
    <property type="project" value="UniProtKB-ARBA"/>
</dbReference>
<organism evidence="11 12">
    <name type="scientific">Deinandra increscens subsp. villosa</name>
    <dbReference type="NCBI Taxonomy" id="3103831"/>
    <lineage>
        <taxon>Eukaryota</taxon>
        <taxon>Viridiplantae</taxon>
        <taxon>Streptophyta</taxon>
        <taxon>Embryophyta</taxon>
        <taxon>Tracheophyta</taxon>
        <taxon>Spermatophyta</taxon>
        <taxon>Magnoliopsida</taxon>
        <taxon>eudicotyledons</taxon>
        <taxon>Gunneridae</taxon>
        <taxon>Pentapetalae</taxon>
        <taxon>asterids</taxon>
        <taxon>campanulids</taxon>
        <taxon>Asterales</taxon>
        <taxon>Asteraceae</taxon>
        <taxon>Asteroideae</taxon>
        <taxon>Heliantheae alliance</taxon>
        <taxon>Madieae</taxon>
        <taxon>Madiinae</taxon>
        <taxon>Deinandra</taxon>
    </lineage>
</organism>
<dbReference type="PROSITE" id="PS50067">
    <property type="entry name" value="KINESIN_MOTOR_2"/>
    <property type="match status" value="1"/>
</dbReference>
<dbReference type="InterPro" id="IPR019821">
    <property type="entry name" value="Kinesin_motor_CS"/>
</dbReference>
<dbReference type="GO" id="GO:0055046">
    <property type="term" value="P:microgametogenesis"/>
    <property type="evidence" value="ECO:0007669"/>
    <property type="project" value="UniProtKB-ARBA"/>
</dbReference>
<dbReference type="InterPro" id="IPR001752">
    <property type="entry name" value="Kinesin_motor_dom"/>
</dbReference>
<dbReference type="GO" id="GO:0003777">
    <property type="term" value="F:microtubule motor activity"/>
    <property type="evidence" value="ECO:0007669"/>
    <property type="project" value="InterPro"/>
</dbReference>
<gene>
    <name evidence="11" type="ORF">SSX86_023340</name>
</gene>
<evidence type="ECO:0000313" key="11">
    <source>
        <dbReference type="EMBL" id="KAK9058498.1"/>
    </source>
</evidence>
<evidence type="ECO:0000256" key="7">
    <source>
        <dbReference type="PROSITE-ProRule" id="PRU00283"/>
    </source>
</evidence>
<dbReference type="InterPro" id="IPR044986">
    <property type="entry name" value="KIF15/KIN-12"/>
</dbReference>
<dbReference type="Pfam" id="PF00225">
    <property type="entry name" value="Kinesin"/>
    <property type="match status" value="1"/>
</dbReference>
<dbReference type="EMBL" id="JBCNJP010000023">
    <property type="protein sequence ID" value="KAK9058498.1"/>
    <property type="molecule type" value="Genomic_DNA"/>
</dbReference>
<evidence type="ECO:0000256" key="5">
    <source>
        <dbReference type="ARBA" id="ARBA00023175"/>
    </source>
</evidence>
<dbReference type="GO" id="GO:0005874">
    <property type="term" value="C:microtubule"/>
    <property type="evidence" value="ECO:0007669"/>
    <property type="project" value="UniProtKB-KW"/>
</dbReference>
<dbReference type="PANTHER" id="PTHR37739">
    <property type="entry name" value="KINESIN-LIKE PROTEIN KIN-12D"/>
    <property type="match status" value="1"/>
</dbReference>
<dbReference type="PANTHER" id="PTHR37739:SF16">
    <property type="entry name" value="KINESIN-LIKE PROTEIN"/>
    <property type="match status" value="1"/>
</dbReference>
<dbReference type="GO" id="GO:0007112">
    <property type="term" value="P:male meiosis cytokinesis"/>
    <property type="evidence" value="ECO:0007669"/>
    <property type="project" value="UniProtKB-ARBA"/>
</dbReference>
<dbReference type="PROSITE" id="PS00411">
    <property type="entry name" value="KINESIN_MOTOR_1"/>
    <property type="match status" value="1"/>
</dbReference>
<feature type="region of interest" description="Disordered" evidence="9">
    <location>
        <begin position="1091"/>
        <end position="1112"/>
    </location>
</feature>
<keyword evidence="12" id="KW-1185">Reference proteome</keyword>
<accession>A0AAP0GPT7</accession>
<evidence type="ECO:0000256" key="1">
    <source>
        <dbReference type="ARBA" id="ARBA00022701"/>
    </source>
</evidence>
<evidence type="ECO:0000313" key="12">
    <source>
        <dbReference type="Proteomes" id="UP001408789"/>
    </source>
</evidence>
<dbReference type="InterPro" id="IPR027417">
    <property type="entry name" value="P-loop_NTPase"/>
</dbReference>
<dbReference type="GO" id="GO:0008017">
    <property type="term" value="F:microtubule binding"/>
    <property type="evidence" value="ECO:0007669"/>
    <property type="project" value="InterPro"/>
</dbReference>
<feature type="compositionally biased region" description="Basic and acidic residues" evidence="9">
    <location>
        <begin position="1091"/>
        <end position="1108"/>
    </location>
</feature>
<dbReference type="SMART" id="SM00129">
    <property type="entry name" value="KISc"/>
    <property type="match status" value="1"/>
</dbReference>
<keyword evidence="5 7" id="KW-0505">Motor protein</keyword>
<evidence type="ECO:0000256" key="8">
    <source>
        <dbReference type="SAM" id="Coils"/>
    </source>
</evidence>
<sequence>MKHFMQPRSPILRENTSDTPSPNPSSMKQNRSNNRKHKSSKENAPPPENAIPDPKPSPSVAGKLKSPLPPRPPSSNPLKRKIGTDFHPENGGCGSTDTGVKVIVRMRPLSNNEEGETIVQKTSGDSLSMLGQQFTFDHVADVKSTQIDIFQVVGAPLVENCLAGFNSSIFAYGQTGSGKTFTIWGPANTLLEDISSSNEQGLTPRVFARLFSRINEEQNKHVDKQLMYQCRCSFLEIYNEQITDLLNPSQRNLHLREDIKTGVYVENLTEETICSMKDVTQLLKKGLSNRRTGSTSLNSESSRSHSVFTCVVESSCKSLDGLRCFKTSRMNLVDLAGSERQKLTGAAGDRLKEAGNINRSLSQLGNLINILAEVSQTGKQRHIPYRDSKLTFLLQESLGGNAKLAMICAISPAQSCKNETFSTLRFAQRAKAIKNKAIVNEKLQNDVNTLREVIRQLKDELLRMKSTGNQVAPSAGYSTGWNASRSISLLKFSLNHPMILPRIDDDGDAEMEIVEESEQILDRKDSEDSDVNMQEDISDQAGNFEATAVQNLESTKENKDSAKDASTQYVLGDCVTNLPLESSEAIPVLKSPTLSVSPINNSSRKSLRTSSMLTASQKDHLEKSCPQSFNDRLSASLHRGLEVINKNKRSSAVTQSSFRFSCKPLDCKPLLVKKDVGVQVVLQENELKEEKPTLFLCRNCKCTSSQDVKDGIDSSNLQLVPVSGPQSTDINKQLVPKAVEKVLAGAIRREMALEELCTRQDSEINQLNRLLQQYKHERECNLIIGQIREDKIARLESLMDGILSAEEFKDNEFVSLKEENKILKENYENNPEVLRTEIEFKRFQDELERYQNFFDLGERDVLLEEIQDLKTQLQFYMESSSKRSNALQITYQTDPSVGPPLSTVQESVGQRFEAESKWVSLVEDLELKLQESRCLVEKQKHELDTERKCAKELKDAMQMAMEGHAKMLEQYADLEEKHINLLTTQRRIEDGVIDVKKAAAKAGVKGAESKFINALAAEISILKAENEKERRYYRDESSGLKAQLKDTDEAVVAAGELLVRLKEAEEAVAAAEERIKEAEQEKERAYKEIEELKKKHENPVSEMPKHDCNTTNADQQWKDEFDQFYNEDEELTKLPKPPSWLSGYDTCNI</sequence>
<keyword evidence="2 7" id="KW-0547">Nucleotide-binding</keyword>
<dbReference type="Gene3D" id="3.40.850.10">
    <property type="entry name" value="Kinesin motor domain"/>
    <property type="match status" value="1"/>
</dbReference>
<evidence type="ECO:0000256" key="4">
    <source>
        <dbReference type="ARBA" id="ARBA00023054"/>
    </source>
</evidence>
<feature type="binding site" evidence="7">
    <location>
        <begin position="173"/>
        <end position="180"/>
    </location>
    <ligand>
        <name>ATP</name>
        <dbReference type="ChEBI" id="CHEBI:30616"/>
    </ligand>
</feature>
<keyword evidence="3 7" id="KW-0067">ATP-binding</keyword>
<dbReference type="PRINTS" id="PR00380">
    <property type="entry name" value="KINESINHEAVY"/>
</dbReference>